<proteinExistence type="evidence at transcript level"/>
<dbReference type="PROSITE" id="PS50023">
    <property type="entry name" value="LIM_DOMAIN_2"/>
    <property type="match status" value="1"/>
</dbReference>
<dbReference type="Pfam" id="PF12130">
    <property type="entry name" value="bMERB_dom"/>
    <property type="match status" value="1"/>
</dbReference>
<dbReference type="AlphaFoldDB" id="U5ENM2"/>
<feature type="region of interest" description="Disordered" evidence="5">
    <location>
        <begin position="305"/>
        <end position="326"/>
    </location>
</feature>
<evidence type="ECO:0000259" key="7">
    <source>
        <dbReference type="PROSITE" id="PS51848"/>
    </source>
</evidence>
<feature type="compositionally biased region" description="Basic and acidic residues" evidence="5">
    <location>
        <begin position="724"/>
        <end position="737"/>
    </location>
</feature>
<dbReference type="InterPro" id="IPR050540">
    <property type="entry name" value="F-actin_Monoox_Mical"/>
</dbReference>
<feature type="region of interest" description="Disordered" evidence="5">
    <location>
        <begin position="565"/>
        <end position="584"/>
    </location>
</feature>
<dbReference type="GO" id="GO:0046872">
    <property type="term" value="F:metal ion binding"/>
    <property type="evidence" value="ECO:0007669"/>
    <property type="project" value="UniProtKB-KW"/>
</dbReference>
<dbReference type="SUPFAM" id="SSF57716">
    <property type="entry name" value="Glucocorticoid receptor-like (DNA-binding domain)"/>
    <property type="match status" value="1"/>
</dbReference>
<feature type="compositionally biased region" description="Basic residues" evidence="5">
    <location>
        <begin position="989"/>
        <end position="1006"/>
    </location>
</feature>
<reference evidence="8" key="1">
    <citation type="journal article" date="2014" name="Insect Biochem. Mol. Biol.">
        <title>An insight into the sialome of the frog biting fly, Corethrella appendiculata.</title>
        <authorList>
            <person name="Ribeiro J.M.C."/>
            <person name="Chagas A.C."/>
            <person name="Pham V.M."/>
            <person name="Lounibos L.P."/>
            <person name="Calvo E."/>
        </authorList>
    </citation>
    <scope>NUCLEOTIDE SEQUENCE</scope>
    <source>
        <tissue evidence="8">Salivary glands</tissue>
    </source>
</reference>
<dbReference type="PROSITE" id="PS51848">
    <property type="entry name" value="BMERB"/>
    <property type="match status" value="1"/>
</dbReference>
<evidence type="ECO:0000256" key="4">
    <source>
        <dbReference type="PROSITE-ProRule" id="PRU00125"/>
    </source>
</evidence>
<feature type="compositionally biased region" description="Basic and acidic residues" evidence="5">
    <location>
        <begin position="305"/>
        <end position="319"/>
    </location>
</feature>
<feature type="domain" description="BMERB" evidence="7">
    <location>
        <begin position="783"/>
        <end position="966"/>
    </location>
</feature>
<feature type="region of interest" description="Disordered" evidence="5">
    <location>
        <begin position="146"/>
        <end position="199"/>
    </location>
</feature>
<evidence type="ECO:0000256" key="2">
    <source>
        <dbReference type="ARBA" id="ARBA00022833"/>
    </source>
</evidence>
<feature type="compositionally biased region" description="Acidic residues" evidence="5">
    <location>
        <begin position="149"/>
        <end position="170"/>
    </location>
</feature>
<feature type="compositionally biased region" description="Acidic residues" evidence="5">
    <location>
        <begin position="417"/>
        <end position="426"/>
    </location>
</feature>
<dbReference type="SMART" id="SM01203">
    <property type="entry name" value="DUF3585"/>
    <property type="match status" value="1"/>
</dbReference>
<feature type="compositionally biased region" description="Basic and acidic residues" evidence="5">
    <location>
        <begin position="493"/>
        <end position="505"/>
    </location>
</feature>
<feature type="compositionally biased region" description="Low complexity" evidence="5">
    <location>
        <begin position="434"/>
        <end position="447"/>
    </location>
</feature>
<dbReference type="PROSITE" id="PS00478">
    <property type="entry name" value="LIM_DOMAIN_1"/>
    <property type="match status" value="1"/>
</dbReference>
<dbReference type="PANTHER" id="PTHR23167:SF84">
    <property type="entry name" value="ALPHA ACTININ 3-RELATED"/>
    <property type="match status" value="1"/>
</dbReference>
<evidence type="ECO:0000256" key="1">
    <source>
        <dbReference type="ARBA" id="ARBA00022723"/>
    </source>
</evidence>
<protein>
    <submittedName>
        <fullName evidence="8">Putative mical-like protein</fullName>
    </submittedName>
</protein>
<feature type="compositionally biased region" description="Polar residues" evidence="5">
    <location>
        <begin position="614"/>
        <end position="626"/>
    </location>
</feature>
<feature type="compositionally biased region" description="Basic and acidic residues" evidence="5">
    <location>
        <begin position="967"/>
        <end position="978"/>
    </location>
</feature>
<evidence type="ECO:0000256" key="5">
    <source>
        <dbReference type="SAM" id="MobiDB-lite"/>
    </source>
</evidence>
<dbReference type="SMART" id="SM00132">
    <property type="entry name" value="LIM"/>
    <property type="match status" value="1"/>
</dbReference>
<dbReference type="Pfam" id="PF00412">
    <property type="entry name" value="LIM"/>
    <property type="match status" value="1"/>
</dbReference>
<name>U5ENM2_9DIPT</name>
<dbReference type="EMBL" id="GANO01004015">
    <property type="protein sequence ID" value="JAB55856.1"/>
    <property type="molecule type" value="mRNA"/>
</dbReference>
<feature type="compositionally biased region" description="Polar residues" evidence="5">
    <location>
        <begin position="738"/>
        <end position="762"/>
    </location>
</feature>
<keyword evidence="3 4" id="KW-0440">LIM domain</keyword>
<feature type="region of interest" description="Disordered" evidence="5">
    <location>
        <begin position="967"/>
        <end position="1016"/>
    </location>
</feature>
<feature type="region of interest" description="Disordered" evidence="5">
    <location>
        <begin position="705"/>
        <end position="780"/>
    </location>
</feature>
<dbReference type="Gene3D" id="2.10.110.10">
    <property type="entry name" value="Cysteine Rich Protein"/>
    <property type="match status" value="1"/>
</dbReference>
<feature type="region of interest" description="Disordered" evidence="5">
    <location>
        <begin position="395"/>
        <end position="534"/>
    </location>
</feature>
<feature type="non-terminal residue" evidence="8">
    <location>
        <position position="1016"/>
    </location>
</feature>
<evidence type="ECO:0000256" key="3">
    <source>
        <dbReference type="ARBA" id="ARBA00023038"/>
    </source>
</evidence>
<evidence type="ECO:0000259" key="6">
    <source>
        <dbReference type="PROSITE" id="PS50023"/>
    </source>
</evidence>
<feature type="non-terminal residue" evidence="8">
    <location>
        <position position="1"/>
    </location>
</feature>
<sequence length="1016" mass="114908">TPIVGVPKREPCHKCGNPVFLAERLTIEKHIYHRSCLKCARCSTQLTPGSFYETENDGEYCCETCPDEELELVQRKRGNSLLADRISFFEKQENNKNHHVLRTSLSDEEKTNSLKLAAVATTIAAPDIQLNNQKNHIQMSSFLANSLNDNEDDDDEEEDGESDDGSEDDSISNKNPPKNDNNENESINDETQEQKQSDEQQQLLLLAKDEVNNYKTNDVNNLDKKLAEENQTKNVTKDIIVANDDDDDVISNNNNHNKIITNEIIESQKSQNLNKNNSSIEENIEDKNLIKISRENSNVEIKVPENERKLEEETKPEEDQKVEDEDEIAFNKLVSECGVDIEKETIESCEQVSASQINETEITDNLNPNPEETINIDKNLVKETDKTDKVPIIIEETLDKEDRSNSKQYPESLNPFGDEDDDDEEEANTRENEQNTNNESSRRNSTNPFDSDDDEIELLKNKQKPPRPPPPKVRVSNKPKNPFDSDEDDAGEEAEKTVTEDKIVPIEKPSPRRTPVPTPRKKPSTYSDGISSQDTSLTISENTLSLNHFGGSSLSLASSQDSATNSLVRKKKAKAPAPPPPIINNFEKNLTVYASTNSLNSNTPRKKRPAPAVPTSTPRFNTPAENDSVNTLYVTANSDINNDETLNASSLNTPKTGQRLIKLDDSLLDDHNPSLSLSEHTNSISNTCSSNNNDSVIYRRTIVPLPTEDDDEDPTGSASLKNQRQWEKMKDNKEAQNRNRQSQISTSSNDLQNLILTTNKSAQGKWKRRKGPAPALPNNLQTPERKVIKMLPLQEIRQELEIIEVQQQGLEKQGVILEKMIRERCEGAPNAGGSGADTSISSTDSSLINPTSIKDIANFQTNSKEVEDLIMQLFELVNEKNELFRRQAELMYIRRQHRLEQEQADLEYEIRLLMSQPEQNKTDSDKAKEEMLITRMVEIVQLRNDVVDCLEMDRIREAEEDLSIKQSIEERTARRDNELNSQTQTPVKLSKKEKKKLKEAKKLAKSKKLDAEKDAE</sequence>
<feature type="domain" description="LIM zinc-binding" evidence="6">
    <location>
        <begin position="10"/>
        <end position="72"/>
    </location>
</feature>
<feature type="compositionally biased region" description="Acidic residues" evidence="5">
    <location>
        <begin position="182"/>
        <end position="191"/>
    </location>
</feature>
<keyword evidence="2 4" id="KW-0862">Zinc</keyword>
<dbReference type="CDD" id="cd09400">
    <property type="entry name" value="LIM_like_1"/>
    <property type="match status" value="1"/>
</dbReference>
<feature type="region of interest" description="Disordered" evidence="5">
    <location>
        <begin position="597"/>
        <end position="626"/>
    </location>
</feature>
<feature type="compositionally biased region" description="Basic and acidic residues" evidence="5">
    <location>
        <begin position="1007"/>
        <end position="1016"/>
    </location>
</feature>
<keyword evidence="1 4" id="KW-0479">Metal-binding</keyword>
<dbReference type="PANTHER" id="PTHR23167">
    <property type="entry name" value="CALPONIN HOMOLOGY DOMAIN-CONTAINING PROTEIN DDB_G0272472-RELATED"/>
    <property type="match status" value="1"/>
</dbReference>
<dbReference type="InterPro" id="IPR022735">
    <property type="entry name" value="bMERB_dom"/>
</dbReference>
<accession>U5ENM2</accession>
<organism evidence="8">
    <name type="scientific">Corethrella appendiculata</name>
    <dbReference type="NCBI Taxonomy" id="1370023"/>
    <lineage>
        <taxon>Eukaryota</taxon>
        <taxon>Metazoa</taxon>
        <taxon>Ecdysozoa</taxon>
        <taxon>Arthropoda</taxon>
        <taxon>Hexapoda</taxon>
        <taxon>Insecta</taxon>
        <taxon>Pterygota</taxon>
        <taxon>Neoptera</taxon>
        <taxon>Endopterygota</taxon>
        <taxon>Diptera</taxon>
        <taxon>Nematocera</taxon>
        <taxon>Culicoidea</taxon>
        <taxon>Chaoboridae</taxon>
        <taxon>Corethrella</taxon>
    </lineage>
</organism>
<dbReference type="InterPro" id="IPR001781">
    <property type="entry name" value="Znf_LIM"/>
</dbReference>
<evidence type="ECO:0000313" key="8">
    <source>
        <dbReference type="EMBL" id="JAB55856.1"/>
    </source>
</evidence>
<feature type="compositionally biased region" description="Low complexity" evidence="5">
    <location>
        <begin position="473"/>
        <end position="482"/>
    </location>
</feature>